<dbReference type="GO" id="GO:0016740">
    <property type="term" value="F:transferase activity"/>
    <property type="evidence" value="ECO:0007669"/>
    <property type="project" value="UniProtKB-KW"/>
</dbReference>
<evidence type="ECO:0000313" key="3">
    <source>
        <dbReference type="Proteomes" id="UP000288351"/>
    </source>
</evidence>
<gene>
    <name evidence="2" type="ORF">SALB_07202</name>
</gene>
<dbReference type="AlphaFoldDB" id="A0A401R9X9"/>
<organism evidence="2 3">
    <name type="scientific">Streptomyces noursei</name>
    <name type="common">Streptomyces albulus</name>
    <dbReference type="NCBI Taxonomy" id="1971"/>
    <lineage>
        <taxon>Bacteria</taxon>
        <taxon>Bacillati</taxon>
        <taxon>Actinomycetota</taxon>
        <taxon>Actinomycetes</taxon>
        <taxon>Kitasatosporales</taxon>
        <taxon>Streptomycetaceae</taxon>
        <taxon>Streptomyces</taxon>
    </lineage>
</organism>
<dbReference type="InterPro" id="IPR023606">
    <property type="entry name" value="CoA-Trfase_III_dom_1_sf"/>
</dbReference>
<sequence>MEQCAHLDQRDPAQLGRIRQLATEADVFTTTWRPDVNDRFGLTPAELAAGSAHGIVYMSANAYGHQGPWARRPGFDQNGQVASGFAAREGAPGHGRSRSTRPTAPSPTSPRR</sequence>
<dbReference type="InterPro" id="IPR050509">
    <property type="entry name" value="CoA-transferase_III"/>
</dbReference>
<dbReference type="PANTHER" id="PTHR48228:SF4">
    <property type="entry name" value="BLR3030 PROTEIN"/>
    <property type="match status" value="1"/>
</dbReference>
<feature type="region of interest" description="Disordered" evidence="1">
    <location>
        <begin position="69"/>
        <end position="112"/>
    </location>
</feature>
<reference evidence="2 3" key="1">
    <citation type="journal article" date="2019" name="Microbiol. Resour. Announc.">
        <title>Draft Genome Sequence of the Most Traditional epsilon-Poly-l-Lysine Producer, Streptomyces albulus NBRC14147.</title>
        <authorList>
            <person name="Yamanaka K."/>
            <person name="Hamano Y."/>
        </authorList>
    </citation>
    <scope>NUCLEOTIDE SEQUENCE [LARGE SCALE GENOMIC DNA]</scope>
    <source>
        <strain evidence="2 3">NBRC 14147</strain>
    </source>
</reference>
<evidence type="ECO:0000313" key="2">
    <source>
        <dbReference type="EMBL" id="GCB94403.1"/>
    </source>
</evidence>
<dbReference type="PANTHER" id="PTHR48228">
    <property type="entry name" value="SUCCINYL-COA--D-CITRAMALATE COA-TRANSFERASE"/>
    <property type="match status" value="1"/>
</dbReference>
<keyword evidence="2" id="KW-0808">Transferase</keyword>
<comment type="caution">
    <text evidence="2">The sequence shown here is derived from an EMBL/GenBank/DDBJ whole genome shotgun (WGS) entry which is preliminary data.</text>
</comment>
<dbReference type="InterPro" id="IPR003673">
    <property type="entry name" value="CoA-Trfase_fam_III"/>
</dbReference>
<dbReference type="Gene3D" id="3.40.50.10540">
    <property type="entry name" value="Crotonobetainyl-coa:carnitine coa-transferase, domain 1"/>
    <property type="match status" value="1"/>
</dbReference>
<evidence type="ECO:0000256" key="1">
    <source>
        <dbReference type="SAM" id="MobiDB-lite"/>
    </source>
</evidence>
<accession>A0A401R9X9</accession>
<dbReference type="Pfam" id="PF02515">
    <property type="entry name" value="CoA_transf_3"/>
    <property type="match status" value="1"/>
</dbReference>
<protein>
    <submittedName>
        <fullName evidence="2">CoA transferase</fullName>
    </submittedName>
</protein>
<name>A0A401R9X9_STRNR</name>
<dbReference type="RefSeq" id="WP_016570793.1">
    <property type="nucleotide sequence ID" value="NZ_BHXC01000007.1"/>
</dbReference>
<dbReference type="Proteomes" id="UP000288351">
    <property type="component" value="Unassembled WGS sequence"/>
</dbReference>
<dbReference type="SUPFAM" id="SSF89796">
    <property type="entry name" value="CoA-transferase family III (CaiB/BaiF)"/>
    <property type="match status" value="1"/>
</dbReference>
<dbReference type="EMBL" id="BHXC01000007">
    <property type="protein sequence ID" value="GCB94403.1"/>
    <property type="molecule type" value="Genomic_DNA"/>
</dbReference>
<proteinExistence type="predicted"/>